<evidence type="ECO:0000313" key="3">
    <source>
        <dbReference type="EMBL" id="QEL14942.1"/>
    </source>
</evidence>
<dbReference type="Proteomes" id="UP000324974">
    <property type="component" value="Chromosome"/>
</dbReference>
<dbReference type="NCBIfam" id="TIGR02532">
    <property type="entry name" value="IV_pilin_GFxxxE"/>
    <property type="match status" value="1"/>
</dbReference>
<evidence type="ECO:0000313" key="4">
    <source>
        <dbReference type="Proteomes" id="UP000324974"/>
    </source>
</evidence>
<dbReference type="InterPro" id="IPR011453">
    <property type="entry name" value="DUF1559"/>
</dbReference>
<dbReference type="Pfam" id="PF07596">
    <property type="entry name" value="SBP_bac_10"/>
    <property type="match status" value="1"/>
</dbReference>
<dbReference type="PANTHER" id="PTHR30093:SF2">
    <property type="entry name" value="TYPE II SECRETION SYSTEM PROTEIN H"/>
    <property type="match status" value="1"/>
</dbReference>
<evidence type="ECO:0000256" key="1">
    <source>
        <dbReference type="SAM" id="Phobius"/>
    </source>
</evidence>
<dbReference type="RefSeq" id="WP_149115452.1">
    <property type="nucleotide sequence ID" value="NZ_CP042425.1"/>
</dbReference>
<keyword evidence="1" id="KW-0812">Transmembrane</keyword>
<dbReference type="OrthoDB" id="263714at2"/>
<feature type="transmembrane region" description="Helical" evidence="1">
    <location>
        <begin position="21"/>
        <end position="39"/>
    </location>
</feature>
<keyword evidence="4" id="KW-1185">Reference proteome</keyword>
<protein>
    <submittedName>
        <fullName evidence="3">Prepilin-type cleavage/methylation domain-containing protein</fullName>
    </submittedName>
</protein>
<dbReference type="EMBL" id="CP042425">
    <property type="protein sequence ID" value="QEL14942.1"/>
    <property type="molecule type" value="Genomic_DNA"/>
</dbReference>
<feature type="domain" description="DUF1559" evidence="2">
    <location>
        <begin position="40"/>
        <end position="326"/>
    </location>
</feature>
<organism evidence="3 4">
    <name type="scientific">Limnoglobus roseus</name>
    <dbReference type="NCBI Taxonomy" id="2598579"/>
    <lineage>
        <taxon>Bacteria</taxon>
        <taxon>Pseudomonadati</taxon>
        <taxon>Planctomycetota</taxon>
        <taxon>Planctomycetia</taxon>
        <taxon>Gemmatales</taxon>
        <taxon>Gemmataceae</taxon>
        <taxon>Limnoglobus</taxon>
    </lineage>
</organism>
<name>A0A5C1AAU6_9BACT</name>
<dbReference type="Gene3D" id="3.30.700.10">
    <property type="entry name" value="Glycoprotein, Type 4 Pilin"/>
    <property type="match status" value="1"/>
</dbReference>
<dbReference type="NCBIfam" id="TIGR04294">
    <property type="entry name" value="pre_pil_HX9DG"/>
    <property type="match status" value="1"/>
</dbReference>
<reference evidence="4" key="1">
    <citation type="submission" date="2019-08" db="EMBL/GenBank/DDBJ databases">
        <title>Limnoglobus roseus gen. nov., sp. nov., a novel freshwater planctomycete with a giant genome from the family Gemmataceae.</title>
        <authorList>
            <person name="Kulichevskaya I.S."/>
            <person name="Naumoff D.G."/>
            <person name="Miroshnikov K."/>
            <person name="Ivanova A."/>
            <person name="Philippov D.A."/>
            <person name="Hakobyan A."/>
            <person name="Rijpstra I.C."/>
            <person name="Sinninghe Damste J.S."/>
            <person name="Liesack W."/>
            <person name="Dedysh S.N."/>
        </authorList>
    </citation>
    <scope>NUCLEOTIDE SEQUENCE [LARGE SCALE GENOMIC DNA]</scope>
    <source>
        <strain evidence="4">PX52</strain>
    </source>
</reference>
<dbReference type="AlphaFoldDB" id="A0A5C1AAU6"/>
<dbReference type="PANTHER" id="PTHR30093">
    <property type="entry name" value="GENERAL SECRETION PATHWAY PROTEIN G"/>
    <property type="match status" value="1"/>
</dbReference>
<dbReference type="InterPro" id="IPR012902">
    <property type="entry name" value="N_methyl_site"/>
</dbReference>
<keyword evidence="1" id="KW-1133">Transmembrane helix</keyword>
<dbReference type="SUPFAM" id="SSF54523">
    <property type="entry name" value="Pili subunits"/>
    <property type="match status" value="1"/>
</dbReference>
<sequence length="345" mass="35831">MFKRSLPECRRSRGAFTLIELLVVIAIIAILIGLLLPAVQKVREAAARAKCTNNLKQLALGVHGYHDVAGTLPPGRKYDLWDSFTWVQYTLPYIEQGAVYNGFTALPLSANSAYTHSGGDKSPTGPTQRTAREAIIATFMCPSDSTNQSNETTTSDTWGFYRGNYRGCTGSGDMYGTATTGNTYSGVGAFGVKANQSAIDKSNRGPTLVGITDGTSNTALISEGIVPTVSGWGGPIGSIIYGNMGGGLYSNSLVPNSAAQDQVIGPCPVTQGDASYKSPCTSIGGNDGNGRSAINAQAGARSKHTGGVNAAMADGGVRFVRNTIDAAAWQAAGTRAGGEVVTLDN</sequence>
<accession>A0A5C1AAU6</accession>
<dbReference type="KEGG" id="lrs:PX52LOC_01843"/>
<dbReference type="InterPro" id="IPR027558">
    <property type="entry name" value="Pre_pil_HX9DG_C"/>
</dbReference>
<gene>
    <name evidence="3" type="ORF">PX52LOC_01843</name>
</gene>
<dbReference type="Pfam" id="PF07963">
    <property type="entry name" value="N_methyl"/>
    <property type="match status" value="1"/>
</dbReference>
<proteinExistence type="predicted"/>
<keyword evidence="1" id="KW-0472">Membrane</keyword>
<dbReference type="InterPro" id="IPR045584">
    <property type="entry name" value="Pilin-like"/>
</dbReference>
<evidence type="ECO:0000259" key="2">
    <source>
        <dbReference type="Pfam" id="PF07596"/>
    </source>
</evidence>